<evidence type="ECO:0000313" key="2">
    <source>
        <dbReference type="Proteomes" id="UP000018439"/>
    </source>
</evidence>
<dbReference type="OrthoDB" id="1097715at2"/>
<organism evidence="1 2">
    <name type="scientific">Bacteroides coprosuis DSM 18011</name>
    <dbReference type="NCBI Taxonomy" id="679937"/>
    <lineage>
        <taxon>Bacteria</taxon>
        <taxon>Pseudomonadati</taxon>
        <taxon>Bacteroidota</taxon>
        <taxon>Bacteroidia</taxon>
        <taxon>Bacteroidales</taxon>
        <taxon>Bacteroidaceae</taxon>
        <taxon>Bacteroides</taxon>
    </lineage>
</organism>
<proteinExistence type="predicted"/>
<name>F3ZUR1_9BACE</name>
<evidence type="ECO:0000313" key="1">
    <source>
        <dbReference type="EMBL" id="EGJ71371.1"/>
    </source>
</evidence>
<dbReference type="AlphaFoldDB" id="F3ZUR1"/>
<keyword evidence="2" id="KW-1185">Reference proteome</keyword>
<accession>F3ZUR1</accession>
<dbReference type="Proteomes" id="UP000018439">
    <property type="component" value="Chromosome"/>
</dbReference>
<dbReference type="HOGENOM" id="CLU_122390_1_0_10"/>
<dbReference type="Gene3D" id="2.40.128.410">
    <property type="match status" value="1"/>
</dbReference>
<dbReference type="InterPro" id="IPR025347">
    <property type="entry name" value="DUF4251"/>
</dbReference>
<dbReference type="Pfam" id="PF14059">
    <property type="entry name" value="DUF4251"/>
    <property type="match status" value="1"/>
</dbReference>
<gene>
    <name evidence="1" type="ORF">Bcop_1167</name>
</gene>
<dbReference type="EMBL" id="CM001167">
    <property type="protein sequence ID" value="EGJ71371.1"/>
    <property type="molecule type" value="Genomic_DNA"/>
</dbReference>
<sequence length="165" mass="18971">MKKYIVFLIATLFCIEGFAQDEKKSKEELWNQIQTEVTENKSFKVEVTQATPFRGRTIHPSSIYSIEVRNDSLYSYLPYYGRATNIAYGGRDGLTFDAKLKSYKIDKVKDNRISLTLKADSSDDYYRYIITIFSNGSVSFDVIGVNRESISFLGDYISNQKEDSK</sequence>
<dbReference type="STRING" id="679937.Bcop_1167"/>
<reference evidence="1 2" key="1">
    <citation type="journal article" date="2011" name="Stand. Genomic Sci.">
        <title>Non-contiguous finished genome sequence of Bacteroides coprosuis type strain (PC139).</title>
        <authorList>
            <person name="Land M."/>
            <person name="Held B."/>
            <person name="Gronow S."/>
            <person name="Abt B."/>
            <person name="Lucas S."/>
            <person name="Del Rio T.G."/>
            <person name="Nolan M."/>
            <person name="Tice H."/>
            <person name="Cheng J.F."/>
            <person name="Pitluck S."/>
            <person name="Liolios K."/>
            <person name="Pagani I."/>
            <person name="Ivanova N."/>
            <person name="Mavromatis K."/>
            <person name="Mikhailova N."/>
            <person name="Pati A."/>
            <person name="Tapia R."/>
            <person name="Han C."/>
            <person name="Goodwin L."/>
            <person name="Chen A."/>
            <person name="Palaniappan K."/>
            <person name="Hauser L."/>
            <person name="Brambilla E.M."/>
            <person name="Rohde M."/>
            <person name="Goker M."/>
            <person name="Detter J.C."/>
            <person name="Woyke T."/>
            <person name="Bristow J."/>
            <person name="Eisen J.A."/>
            <person name="Markowitz V."/>
            <person name="Hugenholtz P."/>
            <person name="Kyrpides N.C."/>
            <person name="Klenk H.P."/>
            <person name="Lapidus A."/>
        </authorList>
    </citation>
    <scope>NUCLEOTIDE SEQUENCE [LARGE SCALE GENOMIC DNA]</scope>
    <source>
        <strain evidence="1 2">DSM 18011</strain>
    </source>
</reference>
<evidence type="ECO:0008006" key="3">
    <source>
        <dbReference type="Google" id="ProtNLM"/>
    </source>
</evidence>
<dbReference type="eggNOG" id="ENOG50330M9">
    <property type="taxonomic scope" value="Bacteria"/>
</dbReference>
<protein>
    <recommendedName>
        <fullName evidence="3">DUF4251 domain-containing protein</fullName>
    </recommendedName>
</protein>